<organism evidence="1 2">
    <name type="scientific">Furculomyces boomerangus</name>
    <dbReference type="NCBI Taxonomy" id="61424"/>
    <lineage>
        <taxon>Eukaryota</taxon>
        <taxon>Fungi</taxon>
        <taxon>Fungi incertae sedis</taxon>
        <taxon>Zoopagomycota</taxon>
        <taxon>Kickxellomycotina</taxon>
        <taxon>Harpellomycetes</taxon>
        <taxon>Harpellales</taxon>
        <taxon>Harpellaceae</taxon>
        <taxon>Furculomyces</taxon>
    </lineage>
</organism>
<evidence type="ECO:0000313" key="2">
    <source>
        <dbReference type="Proteomes" id="UP000245699"/>
    </source>
</evidence>
<dbReference type="AlphaFoldDB" id="A0A2T9YQ75"/>
<dbReference type="EMBL" id="MBFT01000245">
    <property type="protein sequence ID" value="PVU94487.1"/>
    <property type="molecule type" value="Genomic_DNA"/>
</dbReference>
<evidence type="ECO:0000313" key="1">
    <source>
        <dbReference type="EMBL" id="PVU94487.1"/>
    </source>
</evidence>
<protein>
    <submittedName>
        <fullName evidence="1">Uncharacterized protein</fullName>
    </submittedName>
</protein>
<comment type="caution">
    <text evidence="1">The sequence shown here is derived from an EMBL/GenBank/DDBJ whole genome shotgun (WGS) entry which is preliminary data.</text>
</comment>
<keyword evidence="2" id="KW-1185">Reference proteome</keyword>
<dbReference type="Proteomes" id="UP000245699">
    <property type="component" value="Unassembled WGS sequence"/>
</dbReference>
<name>A0A2T9YQ75_9FUNG</name>
<gene>
    <name evidence="1" type="ORF">BB559_002998</name>
</gene>
<accession>A0A2T9YQ75</accession>
<reference evidence="1 2" key="1">
    <citation type="journal article" date="2018" name="MBio">
        <title>Comparative Genomics Reveals the Core Gene Toolbox for the Fungus-Insect Symbiosis.</title>
        <authorList>
            <person name="Wang Y."/>
            <person name="Stata M."/>
            <person name="Wang W."/>
            <person name="Stajich J.E."/>
            <person name="White M.M."/>
            <person name="Moncalvo J.M."/>
        </authorList>
    </citation>
    <scope>NUCLEOTIDE SEQUENCE [LARGE SCALE GENOMIC DNA]</scope>
    <source>
        <strain evidence="1 2">AUS-77-4</strain>
    </source>
</reference>
<sequence>MFSLEANNTVILSIDRVPKDIPELYGTCGDSLASQNHSTTLLNSIHYHTTA</sequence>
<proteinExistence type="predicted"/>